<proteinExistence type="predicted"/>
<dbReference type="EMBL" id="CP157962">
    <property type="protein sequence ID" value="XBT97433.1"/>
    <property type="molecule type" value="Genomic_DNA"/>
</dbReference>
<feature type="DNA-binding region" description="H-T-H motif" evidence="4">
    <location>
        <begin position="91"/>
        <end position="110"/>
    </location>
</feature>
<dbReference type="GO" id="GO:0000976">
    <property type="term" value="F:transcription cis-regulatory region binding"/>
    <property type="evidence" value="ECO:0007669"/>
    <property type="project" value="TreeGrafter"/>
</dbReference>
<dbReference type="InterPro" id="IPR050109">
    <property type="entry name" value="HTH-type_TetR-like_transc_reg"/>
</dbReference>
<evidence type="ECO:0000256" key="1">
    <source>
        <dbReference type="ARBA" id="ARBA00023015"/>
    </source>
</evidence>
<keyword evidence="3" id="KW-0804">Transcription</keyword>
<dbReference type="AlphaFoldDB" id="A0AAU7S4U8"/>
<dbReference type="SUPFAM" id="SSF46689">
    <property type="entry name" value="Homeodomain-like"/>
    <property type="match status" value="1"/>
</dbReference>
<dbReference type="PANTHER" id="PTHR30055">
    <property type="entry name" value="HTH-TYPE TRANSCRIPTIONAL REGULATOR RUTR"/>
    <property type="match status" value="1"/>
</dbReference>
<name>A0AAU7S4U8_9HYPH</name>
<dbReference type="InterPro" id="IPR041478">
    <property type="entry name" value="TetR_C_27"/>
</dbReference>
<keyword evidence="2 4" id="KW-0238">DNA-binding</keyword>
<dbReference type="Pfam" id="PF00440">
    <property type="entry name" value="TetR_N"/>
    <property type="match status" value="1"/>
</dbReference>
<dbReference type="GO" id="GO:0003700">
    <property type="term" value="F:DNA-binding transcription factor activity"/>
    <property type="evidence" value="ECO:0007669"/>
    <property type="project" value="TreeGrafter"/>
</dbReference>
<protein>
    <submittedName>
        <fullName evidence="7">TetR/AcrR family transcriptional regulator</fullName>
    </submittedName>
</protein>
<dbReference type="InterPro" id="IPR036271">
    <property type="entry name" value="Tet_transcr_reg_TetR-rel_C_sf"/>
</dbReference>
<evidence type="ECO:0000259" key="6">
    <source>
        <dbReference type="PROSITE" id="PS50977"/>
    </source>
</evidence>
<dbReference type="Gene3D" id="1.10.357.10">
    <property type="entry name" value="Tetracycline Repressor, domain 2"/>
    <property type="match status" value="1"/>
</dbReference>
<sequence length="273" mass="30490">MLRNCNALWPRSDIMFRMCTDATAANAKDKTNRSASMVRDAGWGPDRQEPEFQEQGPYSSALDEATLAQGRDRILDVAERHIRRIGHRKTTVADIASDLGTSRANVYRFFPTRAAIDSSVCGRIIKEVAETAFVVARADAPASKKLAELLNILHRHSRMTLMEERPIHELLVAAASENWGTMNAHGERIRAITEAIIRQGLQTGEFRVDDADHATRGVITAFLPFFHPVLLEQRVQEGEDMADAVHAQIRFIMRALGTSDWRRAEASEEGLTA</sequence>
<dbReference type="PANTHER" id="PTHR30055:SF151">
    <property type="entry name" value="TRANSCRIPTIONAL REGULATORY PROTEIN"/>
    <property type="match status" value="1"/>
</dbReference>
<dbReference type="InterPro" id="IPR009057">
    <property type="entry name" value="Homeodomain-like_sf"/>
</dbReference>
<organism evidence="7">
    <name type="scientific">Rhizobium sp. ZPR3</name>
    <dbReference type="NCBI Taxonomy" id="3158967"/>
    <lineage>
        <taxon>Bacteria</taxon>
        <taxon>Pseudomonadati</taxon>
        <taxon>Pseudomonadota</taxon>
        <taxon>Alphaproteobacteria</taxon>
        <taxon>Hyphomicrobiales</taxon>
        <taxon>Rhizobiaceae</taxon>
        <taxon>Rhizobium/Agrobacterium group</taxon>
        <taxon>Rhizobium</taxon>
    </lineage>
</organism>
<feature type="domain" description="HTH tetR-type" evidence="6">
    <location>
        <begin position="68"/>
        <end position="128"/>
    </location>
</feature>
<dbReference type="Pfam" id="PF17935">
    <property type="entry name" value="TetR_C_27"/>
    <property type="match status" value="1"/>
</dbReference>
<dbReference type="SUPFAM" id="SSF48498">
    <property type="entry name" value="Tetracyclin repressor-like, C-terminal domain"/>
    <property type="match status" value="1"/>
</dbReference>
<reference evidence="7" key="1">
    <citation type="submission" date="2024-06" db="EMBL/GenBank/DDBJ databases">
        <authorList>
            <person name="Li T."/>
            <person name="Gao R."/>
        </authorList>
    </citation>
    <scope>NUCLEOTIDE SEQUENCE</scope>
    <source>
        <strain evidence="7">ZPR3</strain>
        <plasmid evidence="7">unnamed2</plasmid>
    </source>
</reference>
<geneLocation type="plasmid" evidence="7">
    <name>unnamed2</name>
</geneLocation>
<evidence type="ECO:0000256" key="5">
    <source>
        <dbReference type="SAM" id="MobiDB-lite"/>
    </source>
</evidence>
<keyword evidence="1" id="KW-0805">Transcription regulation</keyword>
<feature type="region of interest" description="Disordered" evidence="5">
    <location>
        <begin position="27"/>
        <end position="58"/>
    </location>
</feature>
<evidence type="ECO:0000256" key="2">
    <source>
        <dbReference type="ARBA" id="ARBA00023125"/>
    </source>
</evidence>
<evidence type="ECO:0000313" key="7">
    <source>
        <dbReference type="EMBL" id="XBT97433.1"/>
    </source>
</evidence>
<accession>A0AAU7S4U8</accession>
<dbReference type="InterPro" id="IPR001647">
    <property type="entry name" value="HTH_TetR"/>
</dbReference>
<keyword evidence="7" id="KW-0614">Plasmid</keyword>
<evidence type="ECO:0000256" key="3">
    <source>
        <dbReference type="ARBA" id="ARBA00023163"/>
    </source>
</evidence>
<gene>
    <name evidence="7" type="ORF">ABM479_29660</name>
</gene>
<dbReference type="PROSITE" id="PS50977">
    <property type="entry name" value="HTH_TETR_2"/>
    <property type="match status" value="1"/>
</dbReference>
<evidence type="ECO:0000256" key="4">
    <source>
        <dbReference type="PROSITE-ProRule" id="PRU00335"/>
    </source>
</evidence>
<dbReference type="RefSeq" id="WP_349962525.1">
    <property type="nucleotide sequence ID" value="NZ_CP157962.1"/>
</dbReference>